<dbReference type="Gene3D" id="3.30.160.100">
    <property type="entry name" value="Ribosome hibernation promotion factor-like"/>
    <property type="match status" value="1"/>
</dbReference>
<protein>
    <recommendedName>
        <fullName evidence="3">Ribosome hibernation promoting factor</fullName>
    </recommendedName>
</protein>
<organism evidence="4 5">
    <name type="scientific">Pandoraea oxalativorans</name>
    <dbReference type="NCBI Taxonomy" id="573737"/>
    <lineage>
        <taxon>Bacteria</taxon>
        <taxon>Pseudomonadati</taxon>
        <taxon>Pseudomonadota</taxon>
        <taxon>Betaproteobacteria</taxon>
        <taxon>Burkholderiales</taxon>
        <taxon>Burkholderiaceae</taxon>
        <taxon>Pandoraea</taxon>
    </lineage>
</organism>
<dbReference type="GO" id="GO:0022627">
    <property type="term" value="C:cytosolic small ribosomal subunit"/>
    <property type="evidence" value="ECO:0007669"/>
    <property type="project" value="TreeGrafter"/>
</dbReference>
<dbReference type="PANTHER" id="PTHR33231">
    <property type="entry name" value="30S RIBOSOMAL PROTEIN"/>
    <property type="match status" value="1"/>
</dbReference>
<dbReference type="PATRIC" id="fig|573737.6.peg.2325"/>
<accession>A0A0E3U6B0</accession>
<evidence type="ECO:0000256" key="1">
    <source>
        <dbReference type="ARBA" id="ARBA00022845"/>
    </source>
</evidence>
<gene>
    <name evidence="4" type="ORF">MB84_07415</name>
</gene>
<reference evidence="4" key="1">
    <citation type="submission" date="2016-06" db="EMBL/GenBank/DDBJ databases">
        <title>Pandoraea oxalativorans DSM 23570 Genome Sequencing.</title>
        <authorList>
            <person name="Ee R."/>
            <person name="Lim Y.-L."/>
            <person name="Yong D."/>
            <person name="Yin W.-F."/>
            <person name="Chan K.-G."/>
        </authorList>
    </citation>
    <scope>NUCLEOTIDE SEQUENCE</scope>
    <source>
        <strain evidence="4">DSM 23570</strain>
    </source>
</reference>
<dbReference type="GeneID" id="88093243"/>
<dbReference type="GO" id="GO:0045900">
    <property type="term" value="P:negative regulation of translational elongation"/>
    <property type="evidence" value="ECO:0007669"/>
    <property type="project" value="TreeGrafter"/>
</dbReference>
<evidence type="ECO:0000313" key="5">
    <source>
        <dbReference type="Proteomes" id="UP000035050"/>
    </source>
</evidence>
<dbReference type="GO" id="GO:0043024">
    <property type="term" value="F:ribosomal small subunit binding"/>
    <property type="evidence" value="ECO:0007669"/>
    <property type="project" value="TreeGrafter"/>
</dbReference>
<evidence type="ECO:0000313" key="4">
    <source>
        <dbReference type="EMBL" id="AKC69343.1"/>
    </source>
</evidence>
<dbReference type="InterPro" id="IPR050574">
    <property type="entry name" value="HPF/YfiA_ribosome-assoc"/>
</dbReference>
<dbReference type="SUPFAM" id="SSF69754">
    <property type="entry name" value="Ribosome binding protein Y (YfiA homologue)"/>
    <property type="match status" value="1"/>
</dbReference>
<dbReference type="Pfam" id="PF02482">
    <property type="entry name" value="Ribosomal_S30AE"/>
    <property type="match status" value="1"/>
</dbReference>
<dbReference type="RefSeq" id="WP_039395515.1">
    <property type="nucleotide sequence ID" value="NZ_CP011253.3"/>
</dbReference>
<evidence type="ECO:0000256" key="3">
    <source>
        <dbReference type="ARBA" id="ARBA00041148"/>
    </source>
</evidence>
<dbReference type="KEGG" id="pox:MB84_07415"/>
<dbReference type="AlphaFoldDB" id="A0A0E3U6B0"/>
<dbReference type="PANTHER" id="PTHR33231:SF1">
    <property type="entry name" value="30S RIBOSOMAL PROTEIN"/>
    <property type="match status" value="1"/>
</dbReference>
<keyword evidence="5" id="KW-1185">Reference proteome</keyword>
<keyword evidence="1" id="KW-0810">Translation regulation</keyword>
<dbReference type="Proteomes" id="UP000035050">
    <property type="component" value="Chromosome"/>
</dbReference>
<proteinExistence type="predicted"/>
<name>A0A0E3U6B0_9BURK</name>
<evidence type="ECO:0000256" key="2">
    <source>
        <dbReference type="ARBA" id="ARBA00038695"/>
    </source>
</evidence>
<dbReference type="OrthoDB" id="9795980at2"/>
<dbReference type="NCBIfam" id="TIGR00741">
    <property type="entry name" value="yfiA"/>
    <property type="match status" value="1"/>
</dbReference>
<dbReference type="EMBL" id="CP011253">
    <property type="protein sequence ID" value="AKC69343.1"/>
    <property type="molecule type" value="Genomic_DNA"/>
</dbReference>
<comment type="subunit">
    <text evidence="2">Associates exclusively with 100S ribosomes, which are dimers of 70S ribosomes.</text>
</comment>
<dbReference type="HOGENOM" id="CLU_071472_3_1_4"/>
<sequence>MNLKISGHHLELTPSLREFVVNKLNRVLNHFDQLIGAEVILSVDKTKEKSGRQIASVTVFLKGKEIFVEKCDENMYAAIDKLIDMLDRKVMQYKDKVQDHGREAIKHHELPPEAEPLQ</sequence>
<dbReference type="CDD" id="cd00552">
    <property type="entry name" value="RaiA"/>
    <property type="match status" value="1"/>
</dbReference>
<dbReference type="InterPro" id="IPR003489">
    <property type="entry name" value="RHF/RaiA"/>
</dbReference>
<dbReference type="InterPro" id="IPR036567">
    <property type="entry name" value="RHF-like"/>
</dbReference>